<feature type="compositionally biased region" description="Acidic residues" evidence="4">
    <location>
        <begin position="991"/>
        <end position="1000"/>
    </location>
</feature>
<evidence type="ECO:0000256" key="4">
    <source>
        <dbReference type="SAM" id="MobiDB-lite"/>
    </source>
</evidence>
<dbReference type="InterPro" id="IPR024146">
    <property type="entry name" value="Claspin"/>
</dbReference>
<evidence type="ECO:0000313" key="6">
    <source>
        <dbReference type="Proteomes" id="UP001369086"/>
    </source>
</evidence>
<feature type="non-terminal residue" evidence="5">
    <location>
        <position position="1146"/>
    </location>
</feature>
<dbReference type="PANTHER" id="PTHR14396">
    <property type="entry name" value="CLASPIN"/>
    <property type="match status" value="1"/>
</dbReference>
<dbReference type="PANTHER" id="PTHR14396:SF10">
    <property type="entry name" value="CLASPIN"/>
    <property type="match status" value="1"/>
</dbReference>
<evidence type="ECO:0000256" key="1">
    <source>
        <dbReference type="ARBA" id="ARBA00004123"/>
    </source>
</evidence>
<protein>
    <submittedName>
        <fullName evidence="5">Claspin</fullName>
    </submittedName>
</protein>
<feature type="compositionally biased region" description="Acidic residues" evidence="4">
    <location>
        <begin position="267"/>
        <end position="285"/>
    </location>
</feature>
<feature type="region of interest" description="Disordered" evidence="4">
    <location>
        <begin position="957"/>
        <end position="1098"/>
    </location>
</feature>
<feature type="compositionally biased region" description="Polar residues" evidence="4">
    <location>
        <begin position="369"/>
        <end position="381"/>
    </location>
</feature>
<gene>
    <name evidence="5" type="ORF">HHUSO_G25168</name>
</gene>
<keyword evidence="2" id="KW-0597">Phosphoprotein</keyword>
<comment type="subcellular location">
    <subcellularLocation>
        <location evidence="1">Nucleus</location>
    </subcellularLocation>
</comment>
<feature type="region of interest" description="Disordered" evidence="4">
    <location>
        <begin position="1"/>
        <end position="192"/>
    </location>
</feature>
<feature type="compositionally biased region" description="Polar residues" evidence="4">
    <location>
        <begin position="958"/>
        <end position="975"/>
    </location>
</feature>
<evidence type="ECO:0000256" key="2">
    <source>
        <dbReference type="ARBA" id="ARBA00022553"/>
    </source>
</evidence>
<feature type="compositionally biased region" description="Acidic residues" evidence="4">
    <location>
        <begin position="589"/>
        <end position="613"/>
    </location>
</feature>
<organism evidence="5 6">
    <name type="scientific">Huso huso</name>
    <name type="common">Beluga</name>
    <name type="synonym">Acipenser huso</name>
    <dbReference type="NCBI Taxonomy" id="61971"/>
    <lineage>
        <taxon>Eukaryota</taxon>
        <taxon>Metazoa</taxon>
        <taxon>Chordata</taxon>
        <taxon>Craniata</taxon>
        <taxon>Vertebrata</taxon>
        <taxon>Euteleostomi</taxon>
        <taxon>Actinopterygii</taxon>
        <taxon>Chondrostei</taxon>
        <taxon>Acipenseriformes</taxon>
        <taxon>Acipenseridae</taxon>
        <taxon>Huso</taxon>
    </lineage>
</organism>
<name>A0ABR0YPA2_HUSHU</name>
<feature type="compositionally biased region" description="Basic and acidic residues" evidence="4">
    <location>
        <begin position="455"/>
        <end position="464"/>
    </location>
</feature>
<feature type="compositionally biased region" description="Polar residues" evidence="4">
    <location>
        <begin position="1"/>
        <end position="20"/>
    </location>
</feature>
<evidence type="ECO:0000313" key="5">
    <source>
        <dbReference type="EMBL" id="KAK6474368.1"/>
    </source>
</evidence>
<dbReference type="Proteomes" id="UP001369086">
    <property type="component" value="Unassembled WGS sequence"/>
</dbReference>
<dbReference type="EMBL" id="JAHFZB010000025">
    <property type="protein sequence ID" value="KAK6474368.1"/>
    <property type="molecule type" value="Genomic_DNA"/>
</dbReference>
<feature type="region of interest" description="Disordered" evidence="4">
    <location>
        <begin position="255"/>
        <end position="297"/>
    </location>
</feature>
<feature type="region of interest" description="Disordered" evidence="4">
    <location>
        <begin position="362"/>
        <end position="470"/>
    </location>
</feature>
<keyword evidence="3" id="KW-0539">Nucleus</keyword>
<proteinExistence type="predicted"/>
<feature type="compositionally biased region" description="Acidic residues" evidence="4">
    <location>
        <begin position="1012"/>
        <end position="1037"/>
    </location>
</feature>
<sequence>MSLVLSQQCSAVQEEGTVSHTAVEESGSDSGMGSPVHPEGGAVLPENTESGGDSEDEILVNRKSRCRKALRDSEGEEEAEPANILVLSESSEEEEQGLKRKTGGRISRAALDSEDSETETGQGDGQDSPAVLTPQRESPLKRQKQHYRLTEERGKERSRRRKEKDEKRLKKKVNQQDEEVSRVTTGNKPVLLTGERGQAGWLWREGGQAGWLWREGGQAGWLCGDSDLFDTGLGEEEEEEESLDAIRAAVRHKVKKHQERPMTSELEKEEEEEEEEREGDEEEGGEGIKKKRKVRDLKPSSISICTSIYSLCSGFVSDSSLGLPYHLPQPKTIHDFFKKRPRPACQGSAMALLKSSKYQPCISEESLDPAQNLNQNPSETQDLPADPEQAVPVETELESEAASSELPAASEAVPGPGEVELGGCSAAVETEAAPSNPQPSESPLRLPPSKPCRSSRLEKLRKLGLDPPPQPRLCADEGAFVNLDPPAVNTELEALKLRFLKHSQPPAKPRGSRTLQLSVVRKEACADGKQELRADTVSVTLSGEPVEEPGCTKPGEKLVLLKSKLQQAMAQRRQEERQKRAALYRLDNEDCLEEEEEEEEEMTDESEGEEEGVDFLLGEGGEEERGGSSNLGGPGSADPHLSEGTLMLFSRSCSQTGDQGGDGVRRALQTGLDGDSKLEEDDSSLPSLPKENSHNSSFELLGSMIPSYQPFSKQGGRGGGATGFRSPSPGFFKPSFLSSASKSSEKLSEPSLPVEDSQDLYTASPEPKACQLGAKESQFRFSLEEETQSRLLDADGFLNVGSRGSSQYQPSKRQLILGSLDENAMDGNMGELVAPDSNRGLRTSRNLKDCTTQDSNMGELMGLCSGTFQTQNLKDSDCTTQDSNMGGLVGLCSGTFQTQNLKDSDCTTQDSNMGGLVGLCSGAFQPPESCGGEDSTEANMEELLGLCSGKFAAAEGSSPASLKLNPSQGAQQTGWSGVKGAAALSTRRDEELQEEEEDCEFQLMTDVGSFSSEEEDGESEGEGGEDGEEDCSEDEEEAMARARPPGFKRKMRMADFLEEEAELSGSELGSEDEEGGAEWNEYEEDEIQEELPSDEELQDQVNKIHMKQLLDDDKRALRLYQECYLADGDLHSEGPGRARQFRWKNI</sequence>
<feature type="compositionally biased region" description="Low complexity" evidence="4">
    <location>
        <begin position="400"/>
        <end position="412"/>
    </location>
</feature>
<feature type="compositionally biased region" description="Low complexity" evidence="4">
    <location>
        <begin position="731"/>
        <end position="742"/>
    </location>
</feature>
<evidence type="ECO:0000256" key="3">
    <source>
        <dbReference type="ARBA" id="ARBA00023242"/>
    </source>
</evidence>
<keyword evidence="6" id="KW-1185">Reference proteome</keyword>
<comment type="caution">
    <text evidence="5">The sequence shown here is derived from an EMBL/GenBank/DDBJ whole genome shotgun (WGS) entry which is preliminary data.</text>
</comment>
<feature type="compositionally biased region" description="Acidic residues" evidence="4">
    <location>
        <begin position="1069"/>
        <end position="1098"/>
    </location>
</feature>
<reference evidence="5 6" key="1">
    <citation type="submission" date="2021-05" db="EMBL/GenBank/DDBJ databases">
        <authorList>
            <person name="Zahm M."/>
            <person name="Klopp C."/>
            <person name="Cabau C."/>
            <person name="Kuhl H."/>
            <person name="Suciu R."/>
            <person name="Ciorpac M."/>
            <person name="Holostenco D."/>
            <person name="Gessner J."/>
            <person name="Wuertz S."/>
            <person name="Hohne C."/>
            <person name="Stock M."/>
            <person name="Gislard M."/>
            <person name="Lluch J."/>
            <person name="Milhes M."/>
            <person name="Lampietro C."/>
            <person name="Lopez Roques C."/>
            <person name="Donnadieu C."/>
            <person name="Du K."/>
            <person name="Schartl M."/>
            <person name="Guiguen Y."/>
        </authorList>
    </citation>
    <scope>NUCLEOTIDE SEQUENCE [LARGE SCALE GENOMIC DNA]</scope>
    <source>
        <strain evidence="5">Hh-F2</strain>
        <tissue evidence="5">Blood</tissue>
    </source>
</reference>
<feature type="region of interest" description="Disordered" evidence="4">
    <location>
        <begin position="566"/>
        <end position="769"/>
    </location>
</feature>
<accession>A0ABR0YPA2</accession>